<dbReference type="Pfam" id="PF03553">
    <property type="entry name" value="Na_H_antiporter"/>
    <property type="match status" value="1"/>
</dbReference>
<keyword evidence="7 9" id="KW-0472">Membrane</keyword>
<dbReference type="Proteomes" id="UP000001171">
    <property type="component" value="Chromosome"/>
</dbReference>
<proteinExistence type="inferred from homology"/>
<dbReference type="InterPro" id="IPR004770">
    <property type="entry name" value="Na/H_antiport_NhaC"/>
</dbReference>
<feature type="transmembrane region" description="Helical" evidence="9">
    <location>
        <begin position="367"/>
        <end position="386"/>
    </location>
</feature>
<dbReference type="RefSeq" id="WP_011234522.1">
    <property type="nucleotide sequence ID" value="NC_006512.1"/>
</dbReference>
<keyword evidence="4" id="KW-1003">Cell membrane</keyword>
<dbReference type="GO" id="GO:0015297">
    <property type="term" value="F:antiporter activity"/>
    <property type="evidence" value="ECO:0007669"/>
    <property type="project" value="UniProtKB-KW"/>
</dbReference>
<name>Q5QX56_IDILO</name>
<keyword evidence="2" id="KW-0813">Transport</keyword>
<evidence type="ECO:0000256" key="1">
    <source>
        <dbReference type="ARBA" id="ARBA00004651"/>
    </source>
</evidence>
<dbReference type="NCBIfam" id="TIGR00931">
    <property type="entry name" value="antiport_nhaC"/>
    <property type="match status" value="1"/>
</dbReference>
<comment type="subcellular location">
    <subcellularLocation>
        <location evidence="1">Cell membrane</location>
        <topology evidence="1">Multi-pass membrane protein</topology>
    </subcellularLocation>
</comment>
<keyword evidence="12" id="KW-1185">Reference proteome</keyword>
<feature type="transmembrane region" description="Helical" evidence="9">
    <location>
        <begin position="237"/>
        <end position="256"/>
    </location>
</feature>
<evidence type="ECO:0000256" key="7">
    <source>
        <dbReference type="ARBA" id="ARBA00023136"/>
    </source>
</evidence>
<evidence type="ECO:0000313" key="12">
    <source>
        <dbReference type="Proteomes" id="UP000001171"/>
    </source>
</evidence>
<feature type="transmembrane region" description="Helical" evidence="9">
    <location>
        <begin position="142"/>
        <end position="168"/>
    </location>
</feature>
<feature type="domain" description="Na+/H+ antiporter NhaC-like C-terminal" evidence="10">
    <location>
        <begin position="165"/>
        <end position="470"/>
    </location>
</feature>
<evidence type="ECO:0000256" key="4">
    <source>
        <dbReference type="ARBA" id="ARBA00022475"/>
    </source>
</evidence>
<feature type="transmembrane region" description="Helical" evidence="9">
    <location>
        <begin position="262"/>
        <end position="280"/>
    </location>
</feature>
<dbReference type="KEGG" id="ilo:IL1276"/>
<protein>
    <submittedName>
        <fullName evidence="11">Na+/H+ antiporter</fullName>
    </submittedName>
</protein>
<evidence type="ECO:0000256" key="6">
    <source>
        <dbReference type="ARBA" id="ARBA00022989"/>
    </source>
</evidence>
<dbReference type="PANTHER" id="PTHR33451">
    <property type="entry name" value="MALATE-2H(+)/NA(+)-LACTATE ANTIPORTER"/>
    <property type="match status" value="1"/>
</dbReference>
<organism evidence="11 12">
    <name type="scientific">Idiomarina loihiensis (strain ATCC BAA-735 / DSM 15497 / L2-TR)</name>
    <dbReference type="NCBI Taxonomy" id="283942"/>
    <lineage>
        <taxon>Bacteria</taxon>
        <taxon>Pseudomonadati</taxon>
        <taxon>Pseudomonadota</taxon>
        <taxon>Gammaproteobacteria</taxon>
        <taxon>Alteromonadales</taxon>
        <taxon>Idiomarinaceae</taxon>
        <taxon>Idiomarina</taxon>
    </lineage>
</organism>
<evidence type="ECO:0000256" key="5">
    <source>
        <dbReference type="ARBA" id="ARBA00022692"/>
    </source>
</evidence>
<gene>
    <name evidence="11" type="ordered locus">IL1276</name>
</gene>
<dbReference type="HOGENOM" id="CLU_033405_1_0_6"/>
<dbReference type="OrthoDB" id="9762978at2"/>
<feature type="transmembrane region" description="Helical" evidence="9">
    <location>
        <begin position="292"/>
        <end position="309"/>
    </location>
</feature>
<feature type="transmembrane region" description="Helical" evidence="9">
    <location>
        <begin position="42"/>
        <end position="60"/>
    </location>
</feature>
<evidence type="ECO:0000259" key="10">
    <source>
        <dbReference type="Pfam" id="PF03553"/>
    </source>
</evidence>
<feature type="transmembrane region" description="Helical" evidence="9">
    <location>
        <begin position="114"/>
        <end position="135"/>
    </location>
</feature>
<keyword evidence="6 9" id="KW-1133">Transmembrane helix</keyword>
<accession>Q5QX56</accession>
<keyword evidence="5 9" id="KW-0812">Transmembrane</keyword>
<feature type="transmembrane region" description="Helical" evidence="9">
    <location>
        <begin position="72"/>
        <end position="94"/>
    </location>
</feature>
<dbReference type="EMBL" id="AE017340">
    <property type="protein sequence ID" value="AAV82116.1"/>
    <property type="molecule type" value="Genomic_DNA"/>
</dbReference>
<evidence type="ECO:0000256" key="9">
    <source>
        <dbReference type="SAM" id="Phobius"/>
    </source>
</evidence>
<feature type="transmembrane region" description="Helical" evidence="9">
    <location>
        <begin position="329"/>
        <end position="347"/>
    </location>
</feature>
<dbReference type="GO" id="GO:0005886">
    <property type="term" value="C:plasma membrane"/>
    <property type="evidence" value="ECO:0007669"/>
    <property type="project" value="UniProtKB-SubCell"/>
</dbReference>
<feature type="transmembrane region" description="Helical" evidence="9">
    <location>
        <begin position="448"/>
        <end position="475"/>
    </location>
</feature>
<dbReference type="InterPro" id="IPR052180">
    <property type="entry name" value="NhaC_Na-H+_Antiporter"/>
</dbReference>
<dbReference type="InterPro" id="IPR018461">
    <property type="entry name" value="Na/H_Antiport_NhaC-like_C"/>
</dbReference>
<dbReference type="GeneID" id="41336451"/>
<feature type="transmembrane region" description="Helical" evidence="9">
    <location>
        <begin position="196"/>
        <end position="217"/>
    </location>
</feature>
<dbReference type="PANTHER" id="PTHR33451:SF3">
    <property type="entry name" value="MALATE-2H(+)_NA(+)-LACTATE ANTIPORTER"/>
    <property type="match status" value="1"/>
</dbReference>
<reference evidence="11 12" key="1">
    <citation type="journal article" date="2004" name="Proc. Natl. Acad. Sci. U.S.A.">
        <title>Genome sequence of the deep-sea gamma-proteobacterium Idiomarina loihiensis reveals amino acid fermentation as a source of carbon and energy.</title>
        <authorList>
            <person name="Hou S."/>
            <person name="Saw J.H."/>
            <person name="Lee K.S."/>
            <person name="Freitas T.A."/>
            <person name="Belisle C."/>
            <person name="Kawarabayasi Y."/>
            <person name="Donachie S.P."/>
            <person name="Pikina A."/>
            <person name="Galperin M.Y."/>
            <person name="Koonin E.V."/>
            <person name="Makarova K.S."/>
            <person name="Omelchenko M.V."/>
            <person name="Sorokin A."/>
            <person name="Wolf Y.I."/>
            <person name="Li Q.X."/>
            <person name="Keum Y.S."/>
            <person name="Campbell S."/>
            <person name="Denery J."/>
            <person name="Aizawa S."/>
            <person name="Shibata S."/>
            <person name="Malahoff A."/>
            <person name="Alam M."/>
        </authorList>
    </citation>
    <scope>NUCLEOTIDE SEQUENCE [LARGE SCALE GENOMIC DNA]</scope>
    <source>
        <strain evidence="12">ATCC BAA-735 / DSM 15497 / L2-TR</strain>
    </source>
</reference>
<evidence type="ECO:0000256" key="3">
    <source>
        <dbReference type="ARBA" id="ARBA00022449"/>
    </source>
</evidence>
<dbReference type="eggNOG" id="COG1757">
    <property type="taxonomic scope" value="Bacteria"/>
</dbReference>
<sequence length="484" mass="51239">MSHKTKAPSLLQALIPLLALIGMLSSSVYLFGEDSSYGPNQIALLVAAGIAVIIGFKNGFSWQQIEEGITEGISVALGAMLIILAVGSLIGTWLLSGTVPTLIYFGLELLNPSLFYAASCIICGVVALSIGSSWTTAATIGVALMGVASGMGLEPGIAAGAIVSGAYFGDKMSPLSDTTNLAPAVAGTELFAHIRYMGYTAGPAFAISIALFLILGLNTDTNVSLQRLELMQEQLSATFNVGWEMLVPLAVLLYLAATRKPALPTVFFGALLGGVWALIFQPEMVSQIAGEQGWVAALKVVWLALSDGVSVSTGSANLDSLLSGGGMSSMLNTVWLILSAMTFGAIMEKVGLLERFIRGMLKSAKSVGSLVTGTIFTCFGANVLTADQYMAIVLPGRMFKEEYERRNLDPRVLSRTLEDSGTITSALIPWNTCGAYMFSVLAVSPFEYGIYAFFNYLTPLIAIILAYTGWTILYLNPKDKTAEA</sequence>
<dbReference type="STRING" id="283942.IL1276"/>
<evidence type="ECO:0000256" key="2">
    <source>
        <dbReference type="ARBA" id="ARBA00022448"/>
    </source>
</evidence>
<keyword evidence="3" id="KW-0050">Antiport</keyword>
<evidence type="ECO:0000256" key="8">
    <source>
        <dbReference type="ARBA" id="ARBA00038435"/>
    </source>
</evidence>
<comment type="similarity">
    <text evidence="8">Belongs to the NhaC Na(+)/H(+) (TC 2.A.35) antiporter family.</text>
</comment>
<evidence type="ECO:0000313" key="11">
    <source>
        <dbReference type="EMBL" id="AAV82116.1"/>
    </source>
</evidence>
<dbReference type="AlphaFoldDB" id="Q5QX56"/>